<sequence length="57" mass="6210">MAPSNIPPSIPLDPMLNEATESRQSQTGSQQTESQQTNNAGKKRSASYTENEDVQLC</sequence>
<feature type="compositionally biased region" description="Pro residues" evidence="1">
    <location>
        <begin position="1"/>
        <end position="11"/>
    </location>
</feature>
<evidence type="ECO:0000256" key="1">
    <source>
        <dbReference type="SAM" id="MobiDB-lite"/>
    </source>
</evidence>
<dbReference type="Proteomes" id="UP000325313">
    <property type="component" value="Unassembled WGS sequence"/>
</dbReference>
<dbReference type="AlphaFoldDB" id="A0A5B0MC51"/>
<organism evidence="2 3">
    <name type="scientific">Puccinia graminis f. sp. tritici</name>
    <dbReference type="NCBI Taxonomy" id="56615"/>
    <lineage>
        <taxon>Eukaryota</taxon>
        <taxon>Fungi</taxon>
        <taxon>Dikarya</taxon>
        <taxon>Basidiomycota</taxon>
        <taxon>Pucciniomycotina</taxon>
        <taxon>Pucciniomycetes</taxon>
        <taxon>Pucciniales</taxon>
        <taxon>Pucciniaceae</taxon>
        <taxon>Puccinia</taxon>
    </lineage>
</organism>
<protein>
    <submittedName>
        <fullName evidence="2">Uncharacterized protein</fullName>
    </submittedName>
</protein>
<evidence type="ECO:0000313" key="3">
    <source>
        <dbReference type="Proteomes" id="UP000325313"/>
    </source>
</evidence>
<dbReference type="EMBL" id="VDEP01000473">
    <property type="protein sequence ID" value="KAA1074252.1"/>
    <property type="molecule type" value="Genomic_DNA"/>
</dbReference>
<gene>
    <name evidence="2" type="ORF">PGTUg99_032132</name>
</gene>
<evidence type="ECO:0000313" key="2">
    <source>
        <dbReference type="EMBL" id="KAA1074252.1"/>
    </source>
</evidence>
<comment type="caution">
    <text evidence="2">The sequence shown here is derived from an EMBL/GenBank/DDBJ whole genome shotgun (WGS) entry which is preliminary data.</text>
</comment>
<reference evidence="2 3" key="1">
    <citation type="submission" date="2019-05" db="EMBL/GenBank/DDBJ databases">
        <title>Emergence of the Ug99 lineage of the wheat stem rust pathogen through somatic hybridization.</title>
        <authorList>
            <person name="Li F."/>
            <person name="Upadhyaya N.M."/>
            <person name="Sperschneider J."/>
            <person name="Matny O."/>
            <person name="Nguyen-Phuc H."/>
            <person name="Mago R."/>
            <person name="Raley C."/>
            <person name="Miller M.E."/>
            <person name="Silverstein K.A.T."/>
            <person name="Henningsen E."/>
            <person name="Hirsch C.D."/>
            <person name="Visser B."/>
            <person name="Pretorius Z.A."/>
            <person name="Steffenson B.J."/>
            <person name="Schwessinger B."/>
            <person name="Dodds P.N."/>
            <person name="Figueroa M."/>
        </authorList>
    </citation>
    <scope>NUCLEOTIDE SEQUENCE [LARGE SCALE GENOMIC DNA]</scope>
    <source>
        <strain evidence="2 3">Ug99</strain>
    </source>
</reference>
<feature type="compositionally biased region" description="Low complexity" evidence="1">
    <location>
        <begin position="22"/>
        <end position="37"/>
    </location>
</feature>
<accession>A0A5B0MC51</accession>
<proteinExistence type="predicted"/>
<feature type="region of interest" description="Disordered" evidence="1">
    <location>
        <begin position="1"/>
        <end position="57"/>
    </location>
</feature>
<name>A0A5B0MC51_PUCGR</name>